<keyword evidence="3" id="KW-0963">Cytoplasm</keyword>
<dbReference type="GO" id="GO:0005829">
    <property type="term" value="C:cytosol"/>
    <property type="evidence" value="ECO:0007669"/>
    <property type="project" value="UniProtKB-SubCell"/>
</dbReference>
<keyword evidence="4" id="KW-1005">Bacterial flagellum biogenesis</keyword>
<name>A0A3D9BXT9_9RHOB</name>
<dbReference type="CDD" id="cd16098">
    <property type="entry name" value="FliS"/>
    <property type="match status" value="1"/>
</dbReference>
<evidence type="ECO:0000313" key="6">
    <source>
        <dbReference type="EMBL" id="REC58347.1"/>
    </source>
</evidence>
<protein>
    <submittedName>
        <fullName evidence="6">Flagellar protein FliS</fullName>
    </submittedName>
</protein>
<evidence type="ECO:0000313" key="7">
    <source>
        <dbReference type="Proteomes" id="UP000257131"/>
    </source>
</evidence>
<dbReference type="GO" id="GO:0044780">
    <property type="term" value="P:bacterial-type flagellum assembly"/>
    <property type="evidence" value="ECO:0007669"/>
    <property type="project" value="InterPro"/>
</dbReference>
<comment type="caution">
    <text evidence="6">The sequence shown here is derived from an EMBL/GenBank/DDBJ whole genome shotgun (WGS) entry which is preliminary data.</text>
</comment>
<keyword evidence="6" id="KW-0282">Flagellum</keyword>
<accession>A0A3D9BXT9</accession>
<dbReference type="InterPro" id="IPR036584">
    <property type="entry name" value="FliS_sf"/>
</dbReference>
<dbReference type="Pfam" id="PF02561">
    <property type="entry name" value="FliS"/>
    <property type="match status" value="1"/>
</dbReference>
<dbReference type="Gene3D" id="1.20.120.340">
    <property type="entry name" value="Flagellar protein FliS"/>
    <property type="match status" value="1"/>
</dbReference>
<dbReference type="PANTHER" id="PTHR34773:SF1">
    <property type="entry name" value="FLAGELLAR SECRETION CHAPERONE FLIS"/>
    <property type="match status" value="1"/>
</dbReference>
<dbReference type="GO" id="GO:0071973">
    <property type="term" value="P:bacterial-type flagellum-dependent cell motility"/>
    <property type="evidence" value="ECO:0007669"/>
    <property type="project" value="TreeGrafter"/>
</dbReference>
<dbReference type="Proteomes" id="UP000257131">
    <property type="component" value="Unassembled WGS sequence"/>
</dbReference>
<evidence type="ECO:0000256" key="1">
    <source>
        <dbReference type="ARBA" id="ARBA00004514"/>
    </source>
</evidence>
<keyword evidence="5" id="KW-0143">Chaperone</keyword>
<evidence type="ECO:0000256" key="2">
    <source>
        <dbReference type="ARBA" id="ARBA00008787"/>
    </source>
</evidence>
<comment type="subcellular location">
    <subcellularLocation>
        <location evidence="1">Cytoplasm</location>
        <location evidence="1">Cytosol</location>
    </subcellularLocation>
</comment>
<evidence type="ECO:0000256" key="4">
    <source>
        <dbReference type="ARBA" id="ARBA00022795"/>
    </source>
</evidence>
<dbReference type="EMBL" id="QOHR01000002">
    <property type="protein sequence ID" value="REC58347.1"/>
    <property type="molecule type" value="Genomic_DNA"/>
</dbReference>
<reference evidence="6 7" key="1">
    <citation type="journal article" date="2017" name="Int. J. Syst. Evol. Microbiol.">
        <title>Rhodosalinus sediminis gen. nov., sp. nov., isolated from marine saltern.</title>
        <authorList>
            <person name="Guo L.Y."/>
            <person name="Ling S.K."/>
            <person name="Li C.M."/>
            <person name="Chen G.J."/>
            <person name="Du Z.J."/>
        </authorList>
    </citation>
    <scope>NUCLEOTIDE SEQUENCE [LARGE SCALE GENOMIC DNA]</scope>
    <source>
        <strain evidence="6 7">WDN1C137</strain>
    </source>
</reference>
<sequence>MNVAFARRLYRRTENATAPPVEDPHQIVLTTLSELETALRSLEDAQAHGARYPEASVSRSLTAIYILQSSLDFEQGEDIAANLFRLYEFCRQQVLRAFRGDHDAELGQARTTIGEIASAWREIGPQVRAGGE</sequence>
<dbReference type="AlphaFoldDB" id="A0A3D9BXT9"/>
<keyword evidence="6" id="KW-0969">Cilium</keyword>
<keyword evidence="6" id="KW-0966">Cell projection</keyword>
<proteinExistence type="inferred from homology"/>
<gene>
    <name evidence="6" type="ORF">DRV84_01910</name>
</gene>
<organism evidence="6 7">
    <name type="scientific">Rhodosalinus sediminis</name>
    <dbReference type="NCBI Taxonomy" id="1940533"/>
    <lineage>
        <taxon>Bacteria</taxon>
        <taxon>Pseudomonadati</taxon>
        <taxon>Pseudomonadota</taxon>
        <taxon>Alphaproteobacteria</taxon>
        <taxon>Rhodobacterales</taxon>
        <taxon>Paracoccaceae</taxon>
        <taxon>Rhodosalinus</taxon>
    </lineage>
</organism>
<dbReference type="InterPro" id="IPR003713">
    <property type="entry name" value="FliS"/>
</dbReference>
<evidence type="ECO:0000256" key="5">
    <source>
        <dbReference type="ARBA" id="ARBA00023186"/>
    </source>
</evidence>
<keyword evidence="7" id="KW-1185">Reference proteome</keyword>
<dbReference type="SUPFAM" id="SSF101116">
    <property type="entry name" value="Flagellar export chaperone FliS"/>
    <property type="match status" value="1"/>
</dbReference>
<comment type="similarity">
    <text evidence="2">Belongs to the FliS family.</text>
</comment>
<dbReference type="PANTHER" id="PTHR34773">
    <property type="entry name" value="FLAGELLAR SECRETION CHAPERONE FLIS"/>
    <property type="match status" value="1"/>
</dbReference>
<dbReference type="OrthoDB" id="7355300at2"/>
<evidence type="ECO:0000256" key="3">
    <source>
        <dbReference type="ARBA" id="ARBA00022490"/>
    </source>
</evidence>